<keyword evidence="3" id="KW-0479">Metal-binding</keyword>
<dbReference type="GO" id="GO:0046872">
    <property type="term" value="F:metal ion binding"/>
    <property type="evidence" value="ECO:0007669"/>
    <property type="project" value="UniProtKB-KW"/>
</dbReference>
<keyword evidence="1" id="KW-0004">4Fe-4S</keyword>
<comment type="caution">
    <text evidence="9">The sequence shown here is derived from an EMBL/GenBank/DDBJ whole genome shotgun (WGS) entry which is preliminary data.</text>
</comment>
<dbReference type="SUPFAM" id="SSF55124">
    <property type="entry name" value="Nitrite/Sulfite reductase N-terminal domain-like"/>
    <property type="match status" value="2"/>
</dbReference>
<reference evidence="9 10" key="1">
    <citation type="submission" date="2012-02" db="EMBL/GenBank/DDBJ databases">
        <title>Whole genome shotgun sequence of Gordonia sputi NBRC 100414.</title>
        <authorList>
            <person name="Yoshida I."/>
            <person name="Hosoyama A."/>
            <person name="Tsuchikane K."/>
            <person name="Katsumata H."/>
            <person name="Yamazaki S."/>
            <person name="Fujita N."/>
        </authorList>
    </citation>
    <scope>NUCLEOTIDE SEQUENCE [LARGE SCALE GENOMIC DNA]</scope>
    <source>
        <strain evidence="9 10">NBRC 100414</strain>
    </source>
</reference>
<feature type="domain" description="Nitrite/Sulfite reductase ferredoxin-like" evidence="8">
    <location>
        <begin position="40"/>
        <end position="97"/>
    </location>
</feature>
<evidence type="ECO:0000256" key="7">
    <source>
        <dbReference type="SAM" id="MobiDB-lite"/>
    </source>
</evidence>
<dbReference type="InterPro" id="IPR005117">
    <property type="entry name" value="NiRdtase/SiRdtase_haem-b_fer"/>
</dbReference>
<evidence type="ECO:0000256" key="1">
    <source>
        <dbReference type="ARBA" id="ARBA00022485"/>
    </source>
</evidence>
<dbReference type="RefSeq" id="WP_005202971.1">
    <property type="nucleotide sequence ID" value="NZ_BAFC01000022.1"/>
</dbReference>
<keyword evidence="5" id="KW-0408">Iron</keyword>
<dbReference type="GO" id="GO:0051539">
    <property type="term" value="F:4 iron, 4 sulfur cluster binding"/>
    <property type="evidence" value="ECO:0007669"/>
    <property type="project" value="UniProtKB-KW"/>
</dbReference>
<dbReference type="EMBL" id="BAFC01000022">
    <property type="protein sequence ID" value="GAB37854.1"/>
    <property type="molecule type" value="Genomic_DNA"/>
</dbReference>
<dbReference type="Gene3D" id="3.30.413.10">
    <property type="entry name" value="Sulfite Reductase Hemoprotein, domain 1"/>
    <property type="match status" value="1"/>
</dbReference>
<dbReference type="InterPro" id="IPR051329">
    <property type="entry name" value="NIR_SIR_4Fe-4S"/>
</dbReference>
<evidence type="ECO:0000256" key="5">
    <source>
        <dbReference type="ARBA" id="ARBA00023004"/>
    </source>
</evidence>
<accession>H5TWJ6</accession>
<keyword evidence="10" id="KW-1185">Reference proteome</keyword>
<evidence type="ECO:0000256" key="2">
    <source>
        <dbReference type="ARBA" id="ARBA00022617"/>
    </source>
</evidence>
<dbReference type="NCBIfam" id="TIGR02435">
    <property type="entry name" value="CobG"/>
    <property type="match status" value="1"/>
</dbReference>
<dbReference type="Gene3D" id="3.90.480.10">
    <property type="entry name" value="Sulfite Reductase Hemoprotein,Domain 2"/>
    <property type="match status" value="1"/>
</dbReference>
<protein>
    <submittedName>
        <fullName evidence="9">Precorrin-3B synthase</fullName>
    </submittedName>
</protein>
<dbReference type="InterPro" id="IPR036136">
    <property type="entry name" value="Nit/Sulf_reduc_fer-like_dom_sf"/>
</dbReference>
<keyword evidence="2" id="KW-0349">Heme</keyword>
<sequence length="403" mass="41970">MRDPASPSSHGQSREPTGESSTGRTASDRCPGVFTPHPSTDGALARVRLLGGSITPEQLAVLAHVAAQYGDGFVDLTGRANVQIRGIADVDAVADALVDAGLVPSTTHEKVRNIEVSPFTGRVGGLADLRPLAHELDDALRSDHSLAALSGRFLFGLDDGHTDIAGGGTDVCAVARSRTDGSVGFDIVVDGEIAGSVADDSAVTQALLGVAHDFLEVAGSAWRIADLPESARGDLMAVTRDRLDPPLEPGALAPTAGDPRVGWFDQDDGRVLLGAVVELGRLPARLAEFIAAVEAPVVFTPDREILVCDLGEGVAETVVRVLAPMGLIFDAASPWAQVSSCAGAPGCSRGLAEVRADVSERVESGPPVTEREHWVGCDRGCGSPREPHLRVEATSAGYRRTHE</sequence>
<proteinExistence type="predicted"/>
<gene>
    <name evidence="9" type="primary">cobG</name>
    <name evidence="9" type="ORF">GOSPT_022_02000</name>
</gene>
<dbReference type="PANTHER" id="PTHR32439">
    <property type="entry name" value="FERREDOXIN--NITRITE REDUCTASE, CHLOROPLASTIC"/>
    <property type="match status" value="1"/>
</dbReference>
<dbReference type="InterPro" id="IPR012798">
    <property type="entry name" value="Cbl_synth_CobG-like"/>
</dbReference>
<feature type="region of interest" description="Disordered" evidence="7">
    <location>
        <begin position="1"/>
        <end position="39"/>
    </location>
</feature>
<dbReference type="InterPro" id="IPR045854">
    <property type="entry name" value="NO2/SO3_Rdtase_4Fe4S_sf"/>
</dbReference>
<dbReference type="AlphaFoldDB" id="H5TWJ6"/>
<evidence type="ECO:0000256" key="3">
    <source>
        <dbReference type="ARBA" id="ARBA00022723"/>
    </source>
</evidence>
<name>H5TWJ6_9ACTN</name>
<keyword evidence="4" id="KW-0560">Oxidoreductase</keyword>
<evidence type="ECO:0000256" key="4">
    <source>
        <dbReference type="ARBA" id="ARBA00023002"/>
    </source>
</evidence>
<evidence type="ECO:0000259" key="8">
    <source>
        <dbReference type="Pfam" id="PF03460"/>
    </source>
</evidence>
<evidence type="ECO:0000313" key="9">
    <source>
        <dbReference type="EMBL" id="GAB37854.1"/>
    </source>
</evidence>
<dbReference type="PANTHER" id="PTHR32439:SF9">
    <property type="entry name" value="BLR3264 PROTEIN"/>
    <property type="match status" value="1"/>
</dbReference>
<keyword evidence="6" id="KW-0411">Iron-sulfur</keyword>
<dbReference type="Pfam" id="PF03460">
    <property type="entry name" value="NIR_SIR_ferr"/>
    <property type="match status" value="1"/>
</dbReference>
<dbReference type="GO" id="GO:0016491">
    <property type="term" value="F:oxidoreductase activity"/>
    <property type="evidence" value="ECO:0007669"/>
    <property type="project" value="UniProtKB-KW"/>
</dbReference>
<feature type="compositionally biased region" description="Polar residues" evidence="7">
    <location>
        <begin position="1"/>
        <end position="11"/>
    </location>
</feature>
<evidence type="ECO:0000256" key="6">
    <source>
        <dbReference type="ARBA" id="ARBA00023014"/>
    </source>
</evidence>
<dbReference type="eggNOG" id="COG0155">
    <property type="taxonomic scope" value="Bacteria"/>
</dbReference>
<organism evidence="9 10">
    <name type="scientific">Gordonia sputi NBRC 100414</name>
    <dbReference type="NCBI Taxonomy" id="1089453"/>
    <lineage>
        <taxon>Bacteria</taxon>
        <taxon>Bacillati</taxon>
        <taxon>Actinomycetota</taxon>
        <taxon>Actinomycetes</taxon>
        <taxon>Mycobacteriales</taxon>
        <taxon>Gordoniaceae</taxon>
        <taxon>Gordonia</taxon>
    </lineage>
</organism>
<dbReference type="Proteomes" id="UP000005845">
    <property type="component" value="Unassembled WGS sequence"/>
</dbReference>
<evidence type="ECO:0000313" key="10">
    <source>
        <dbReference type="Proteomes" id="UP000005845"/>
    </source>
</evidence>